<dbReference type="InterPro" id="IPR001789">
    <property type="entry name" value="Sig_transdc_resp-reg_receiver"/>
</dbReference>
<keyword evidence="3 8" id="KW-0597">Phosphoprotein</keyword>
<dbReference type="SUPFAM" id="SSF52172">
    <property type="entry name" value="CheY-like"/>
    <property type="match status" value="1"/>
</dbReference>
<evidence type="ECO:0000256" key="6">
    <source>
        <dbReference type="ARBA" id="ARBA00023012"/>
    </source>
</evidence>
<dbReference type="SMART" id="SM00260">
    <property type="entry name" value="CheW"/>
    <property type="match status" value="1"/>
</dbReference>
<dbReference type="Pfam" id="PF01584">
    <property type="entry name" value="CheW"/>
    <property type="match status" value="1"/>
</dbReference>
<dbReference type="InterPro" id="IPR051315">
    <property type="entry name" value="Bact_Chemotaxis_CheA"/>
</dbReference>
<dbReference type="SUPFAM" id="SSF47384">
    <property type="entry name" value="Homodimeric domain of signal transducing histidine kinase"/>
    <property type="match status" value="1"/>
</dbReference>
<feature type="domain" description="Histidine kinase" evidence="10">
    <location>
        <begin position="1776"/>
        <end position="2022"/>
    </location>
</feature>
<dbReference type="Gene3D" id="2.30.30.40">
    <property type="entry name" value="SH3 Domains"/>
    <property type="match status" value="1"/>
</dbReference>
<dbReference type="Gene3D" id="1.20.120.160">
    <property type="entry name" value="HPT domain"/>
    <property type="match status" value="1"/>
</dbReference>
<dbReference type="EC" id="2.7.13.3" evidence="2"/>
<dbReference type="CDD" id="cd00088">
    <property type="entry name" value="HPT"/>
    <property type="match status" value="1"/>
</dbReference>
<accession>Q3MFV7</accession>
<evidence type="ECO:0000313" key="14">
    <source>
        <dbReference type="EMBL" id="ABA20129.1"/>
    </source>
</evidence>
<dbReference type="PANTHER" id="PTHR43395">
    <property type="entry name" value="SENSOR HISTIDINE KINASE CHEA"/>
    <property type="match status" value="1"/>
</dbReference>
<evidence type="ECO:0000259" key="10">
    <source>
        <dbReference type="PROSITE" id="PS50109"/>
    </source>
</evidence>
<evidence type="ECO:0000259" key="11">
    <source>
        <dbReference type="PROSITE" id="PS50110"/>
    </source>
</evidence>
<dbReference type="GO" id="GO:0005737">
    <property type="term" value="C:cytoplasm"/>
    <property type="evidence" value="ECO:0007669"/>
    <property type="project" value="InterPro"/>
</dbReference>
<dbReference type="PRINTS" id="PR00344">
    <property type="entry name" value="BCTRLSENSOR"/>
</dbReference>
<comment type="catalytic activity">
    <reaction evidence="1">
        <text>ATP + protein L-histidine = ADP + protein N-phospho-L-histidine.</text>
        <dbReference type="EC" id="2.7.13.3"/>
    </reaction>
</comment>
<feature type="modified residue" description="Phosphohistidine" evidence="7">
    <location>
        <position position="49"/>
    </location>
</feature>
<dbReference type="GO" id="GO:0000155">
    <property type="term" value="F:phosphorelay sensor kinase activity"/>
    <property type="evidence" value="ECO:0007669"/>
    <property type="project" value="InterPro"/>
</dbReference>
<keyword evidence="4" id="KW-0808">Transferase</keyword>
<dbReference type="EMBL" id="CP000117">
    <property type="protein sequence ID" value="ABA20129.1"/>
    <property type="molecule type" value="Genomic_DNA"/>
</dbReference>
<dbReference type="InterPro" id="IPR037006">
    <property type="entry name" value="CheA-like_homodim_sf"/>
</dbReference>
<dbReference type="InterPro" id="IPR008207">
    <property type="entry name" value="Sig_transdc_His_kin_Hpt_dom"/>
</dbReference>
<feature type="domain" description="HPt" evidence="13">
    <location>
        <begin position="2"/>
        <end position="106"/>
    </location>
</feature>
<dbReference type="SMART" id="SM00448">
    <property type="entry name" value="REC"/>
    <property type="match status" value="1"/>
</dbReference>
<evidence type="ECO:0000259" key="13">
    <source>
        <dbReference type="PROSITE" id="PS50894"/>
    </source>
</evidence>
<feature type="domain" description="Response regulatory" evidence="11">
    <location>
        <begin position="2197"/>
        <end position="2314"/>
    </location>
</feature>
<dbReference type="CDD" id="cd16916">
    <property type="entry name" value="HATPase_CheA-like"/>
    <property type="match status" value="1"/>
</dbReference>
<dbReference type="InterPro" id="IPR003594">
    <property type="entry name" value="HATPase_dom"/>
</dbReference>
<dbReference type="InterPro" id="IPR005467">
    <property type="entry name" value="His_kinase_dom"/>
</dbReference>
<dbReference type="Gene3D" id="3.40.50.2300">
    <property type="match status" value="1"/>
</dbReference>
<dbReference type="SMART" id="SM00387">
    <property type="entry name" value="HATPase_c"/>
    <property type="match status" value="1"/>
</dbReference>
<evidence type="ECO:0000256" key="8">
    <source>
        <dbReference type="PROSITE-ProRule" id="PRU00169"/>
    </source>
</evidence>
<dbReference type="FunFam" id="3.30.565.10:FF:000016">
    <property type="entry name" value="Chemotaxis protein CheA, putative"/>
    <property type="match status" value="1"/>
</dbReference>
<dbReference type="InterPro" id="IPR036061">
    <property type="entry name" value="CheW-like_dom_sf"/>
</dbReference>
<dbReference type="PROSITE" id="PS50851">
    <property type="entry name" value="CHEW"/>
    <property type="match status" value="1"/>
</dbReference>
<dbReference type="Pfam" id="PF02518">
    <property type="entry name" value="HATPase_c"/>
    <property type="match status" value="1"/>
</dbReference>
<dbReference type="SMART" id="SM01231">
    <property type="entry name" value="H-kinase_dim"/>
    <property type="match status" value="1"/>
</dbReference>
<keyword evidence="5 14" id="KW-0418">Kinase</keyword>
<name>Q3MFV7_TRIV2</name>
<evidence type="ECO:0000256" key="9">
    <source>
        <dbReference type="SAM" id="Coils"/>
    </source>
</evidence>
<feature type="domain" description="CheW-like" evidence="12">
    <location>
        <begin position="2024"/>
        <end position="2168"/>
    </location>
</feature>
<feature type="modified residue" description="4-aspartylphosphate" evidence="8">
    <location>
        <position position="2247"/>
    </location>
</feature>
<evidence type="ECO:0000313" key="15">
    <source>
        <dbReference type="Proteomes" id="UP000002533"/>
    </source>
</evidence>
<dbReference type="InterPro" id="IPR036097">
    <property type="entry name" value="HisK_dim/P_sf"/>
</dbReference>
<evidence type="ECO:0000256" key="3">
    <source>
        <dbReference type="ARBA" id="ARBA00022553"/>
    </source>
</evidence>
<dbReference type="InterPro" id="IPR004358">
    <property type="entry name" value="Sig_transdc_His_kin-like_C"/>
</dbReference>
<dbReference type="PROSITE" id="PS50109">
    <property type="entry name" value="HIS_KIN"/>
    <property type="match status" value="1"/>
</dbReference>
<dbReference type="PROSITE" id="PS50894">
    <property type="entry name" value="HPT"/>
    <property type="match status" value="1"/>
</dbReference>
<dbReference type="SUPFAM" id="SSF50341">
    <property type="entry name" value="CheW-like"/>
    <property type="match status" value="1"/>
</dbReference>
<gene>
    <name evidence="14" type="ordered locus">Ava_0505</name>
</gene>
<evidence type="ECO:0000256" key="7">
    <source>
        <dbReference type="PROSITE-ProRule" id="PRU00110"/>
    </source>
</evidence>
<dbReference type="SMART" id="SM00073">
    <property type="entry name" value="HPT"/>
    <property type="match status" value="1"/>
</dbReference>
<dbReference type="Proteomes" id="UP000002533">
    <property type="component" value="Chromosome"/>
</dbReference>
<dbReference type="InterPro" id="IPR002545">
    <property type="entry name" value="CheW-lke_dom"/>
</dbReference>
<dbReference type="PANTHER" id="PTHR43395:SF1">
    <property type="entry name" value="CHEMOTAXIS PROTEIN CHEA"/>
    <property type="match status" value="1"/>
</dbReference>
<protein>
    <recommendedName>
        <fullName evidence="2">histidine kinase</fullName>
        <ecNumber evidence="2">2.7.13.3</ecNumber>
    </recommendedName>
</protein>
<dbReference type="Pfam" id="PF00072">
    <property type="entry name" value="Response_reg"/>
    <property type="match status" value="1"/>
</dbReference>
<dbReference type="eggNOG" id="COG2198">
    <property type="taxonomic scope" value="Bacteria"/>
</dbReference>
<organism evidence="14 15">
    <name type="scientific">Trichormus variabilis (strain ATCC 29413 / PCC 7937)</name>
    <name type="common">Anabaena variabilis</name>
    <dbReference type="NCBI Taxonomy" id="240292"/>
    <lineage>
        <taxon>Bacteria</taxon>
        <taxon>Bacillati</taxon>
        <taxon>Cyanobacteriota</taxon>
        <taxon>Cyanophyceae</taxon>
        <taxon>Nostocales</taxon>
        <taxon>Nostocaceae</taxon>
        <taxon>Trichormus</taxon>
    </lineage>
</organism>
<dbReference type="Pfam" id="PF01627">
    <property type="entry name" value="Hpt"/>
    <property type="match status" value="1"/>
</dbReference>
<dbReference type="eggNOG" id="COG0784">
    <property type="taxonomic scope" value="Bacteria"/>
</dbReference>
<dbReference type="InterPro" id="IPR011006">
    <property type="entry name" value="CheY-like_superfamily"/>
</dbReference>
<evidence type="ECO:0000256" key="5">
    <source>
        <dbReference type="ARBA" id="ARBA00022777"/>
    </source>
</evidence>
<dbReference type="RefSeq" id="WP_011317382.1">
    <property type="nucleotide sequence ID" value="NC_007413.1"/>
</dbReference>
<dbReference type="InterPro" id="IPR036890">
    <property type="entry name" value="HATPase_C_sf"/>
</dbReference>
<dbReference type="InterPro" id="IPR036641">
    <property type="entry name" value="HPT_dom_sf"/>
</dbReference>
<dbReference type="SUPFAM" id="SSF55874">
    <property type="entry name" value="ATPase domain of HSP90 chaperone/DNA topoisomerase II/histidine kinase"/>
    <property type="match status" value="1"/>
</dbReference>
<dbReference type="PROSITE" id="PS50110">
    <property type="entry name" value="RESPONSE_REGULATORY"/>
    <property type="match status" value="1"/>
</dbReference>
<feature type="coiled-coil region" evidence="9">
    <location>
        <begin position="1708"/>
        <end position="1735"/>
    </location>
</feature>
<dbReference type="CDD" id="cd00731">
    <property type="entry name" value="CheA_reg"/>
    <property type="match status" value="1"/>
</dbReference>
<evidence type="ECO:0000256" key="2">
    <source>
        <dbReference type="ARBA" id="ARBA00012438"/>
    </source>
</evidence>
<dbReference type="InterPro" id="IPR004105">
    <property type="entry name" value="CheA-like_dim"/>
</dbReference>
<reference evidence="15" key="1">
    <citation type="journal article" date="2014" name="Stand. Genomic Sci.">
        <title>Complete genome sequence of Anabaena variabilis ATCC 29413.</title>
        <authorList>
            <person name="Thiel T."/>
            <person name="Pratte B.S."/>
            <person name="Zhong J."/>
            <person name="Goodwin L."/>
            <person name="Copeland A."/>
            <person name="Lucas S."/>
            <person name="Han C."/>
            <person name="Pitluck S."/>
            <person name="Land M.L."/>
            <person name="Kyrpides N.C."/>
            <person name="Woyke T."/>
        </authorList>
    </citation>
    <scope>NUCLEOTIDE SEQUENCE [LARGE SCALE GENOMIC DNA]</scope>
    <source>
        <strain evidence="15">ATCC 29413 / PCC 7937</strain>
    </source>
</reference>
<dbReference type="Gene3D" id="3.30.565.10">
    <property type="entry name" value="Histidine kinase-like ATPase, C-terminal domain"/>
    <property type="match status" value="1"/>
</dbReference>
<proteinExistence type="predicted"/>
<evidence type="ECO:0000256" key="1">
    <source>
        <dbReference type="ARBA" id="ARBA00000085"/>
    </source>
</evidence>
<dbReference type="HOGENOM" id="CLU_000650_2_1_3"/>
<dbReference type="Gene3D" id="1.10.287.560">
    <property type="entry name" value="Histidine kinase CheA-like, homodimeric domain"/>
    <property type="match status" value="1"/>
</dbReference>
<dbReference type="KEGG" id="ava:Ava_0505"/>
<dbReference type="STRING" id="240292.Ava_0505"/>
<evidence type="ECO:0000256" key="4">
    <source>
        <dbReference type="ARBA" id="ARBA00022679"/>
    </source>
</evidence>
<dbReference type="SUPFAM" id="SSF47226">
    <property type="entry name" value="Histidine-containing phosphotransfer domain, HPT domain"/>
    <property type="match status" value="1"/>
</dbReference>
<dbReference type="Pfam" id="PF02895">
    <property type="entry name" value="H-kinase_dim"/>
    <property type="match status" value="1"/>
</dbReference>
<sequence length="2325" mass="253726">MLPEQQQRILGYFIEEARDHLNTIEQGLLNLESTLNDPEMINEVFRAAHSIKGGAAMLGLTSIQHTSHRLEDCFKILKDNPVQVDQKLESLFLGVSDTLKALLEQLSGPFGLSEEVANTLMSETEPVFQWLHEHLEQLVQKGGTAEIGDHAVSKPNTADSVGTLTEIFFRQDVATPAEATPKTSPVLPTYSPIVATDSDQWSEFQAQVLQTLREMLQLFKQPATPASRQNLQDCCNQLVKLGKTWNLPNWCNLCKAAANAIANQENTYLTLAKIVITEIKQAQELVLRSRESEITISHRLEALWGFPEMPLLEVAQNLLGDVPTAVSQSFITPITPTSEPTITNNEISAPLIESPTDSVTSFTEISDQLSPQSAIAESIANTDIAFDHEDQTTYTTNKIHTHGPEVGLAELNTLADLFEGETPELDETWQQEEIIDINNASNLGVDVSESTDEAIDSDLADFLSLEEDKEESEKTINNTEDLSLLFGENFLEKNNLESLDLFKAPVTAGEIIQEARDNANQLPDSDDVIDDLLALKIDDEIQNSNELEQTNTSSDFDDLFSDTETNLPTNSELQLIALPEDLSLNNIFNDSEENKQLLTEKSEISDLLDLPPVDNLGNLWNSATEVEPEQILESVIEEDIAQALEESLFEAAASGDIFVENRQFTSHLNESLDPDDLNITFLQDEQQLDLLFASDTSDDLFGELTINTHDTHRIDVISDDIQFLREISQVSPPEIHDFSQQPEVLDFTPEFTTQIQELSAIDDLSSLTSDLTDITFTETNDSSSLETVAETSELSLDDDLSALNSDLTDITFTETNDSSSLETVAETNELDLDDDLSALNSDLTDITFAETHDSSSLETVAETNELDLDDDLSALNSDLADITFAETHDSSSLETVAGTNELDLDDDLSALTSDLADITFTETNDSSSLETVAETSELSLDDDLSALTSDLADITFTETNDSSSLETVAETSELSLDDDLSALTSDLADITFTETNDSSSLETVAETSELSLDDDLSALTSDLADITFTETNDSSSLETVAETSELSLDDDLSALTSDLTDITFTETNDSSSLETVAETNELDLDDDLSALNSDLADITFAETHDSSSLETVAGTNELDLDDDLSALTSDLADITFTETNDSSSLETVAETSELSLDDDLSALTSDLADITFTETNDSSSLETVAETSELSLDDDLSALTSDLADITFTETNDSSSLETVAETSELSLDDDLSALTSDLADITFTETNDSSSLETVAETSELSLDDDLSALTSDLTDITFTETNDSSSLETVSETSELSLDDDLSALTSDLTDITFTETNDSSSLETVSETSELSLDDDLSALTSDLTDITFAETHDSSSLETVAETSELSLDDDLSALNSDLTDITFAETNDSSSLETVAETSELSLDDDLSALTSDLADITFTETNDSSSLETVAETSQLSLDDDLSALNSDLTDITFAETNDSSSLETVVETNELDLADDLSALTLDELITENHNFISIAVDDNTLSTSEFSELGLSLTNDENPEDIADSSGLLIDINPATEDVAGVEVENVVSTSIDIPESVKSDTYIQDDFADLEALLEIEEPTFSADNDSIAGDDFAALEALLGEDNPETALDEPPALAKIIKTTPTVSVTPAPLADEFSDLEKLLAEADQTISHSSPVKPTVGKTPRTSNRRTARFEETMKVPVKQLDEMSNLVGELVVNRNTLEQDHERLRQSLDNLLVQVQQLSDVGARMQELYERSLLEASLLASRKTREPVYEVPDANSDRGFSELEMDRFTPFHTLSQEMIELIVRVRESASDIDFVTEETERVARQFRQVTTQLQEGLTRARMVPFSQTIDRLRRGVRDNAIKFGKQVELVIEGGDTLIDKMILDHLNDPLTHMLNNAIAHGIETPEIREASGKPPVGTITIRAFHQGNQTVISVGDDGAGIDPERIKAKAVKLGIMTPEQARTISRLEIYDLLFQSGFSTKDEADEIAGRGVGMDVVRSEISEIRGAVNTDSTVGKGTTFTIRLPLTLSICKALCCVSDKARIAFSMDGVEDTLDIPSKNVQHNADGQSFISWRDTVLPFRPLKELLTFNRQLGRGNVYGGTRDDDMISVVVVRSGNTLIALQIDQVLSEQEIVIKQFEGPAPKPIGVAGATVLGDGRIMPIADVLEIIDIFQGRMSKHAGGAPWQQTPPIAIEIPSVKIDPTVLIVDDSITVRELLSLTFNKAGYRVEQARDGQEAWDKLRSGLPCDIVFCDIEMPRCDGLELLSRIQKDSTLNHLPIAMLTSRGADKHRQMAIQLGASGYFTKPYLEEALLEAAVRMLKGEKLVSQINA</sequence>
<keyword evidence="6" id="KW-0902">Two-component regulatory system</keyword>
<keyword evidence="9" id="KW-0175">Coiled coil</keyword>
<evidence type="ECO:0000259" key="12">
    <source>
        <dbReference type="PROSITE" id="PS50851"/>
    </source>
</evidence>
<dbReference type="eggNOG" id="COG0643">
    <property type="taxonomic scope" value="Bacteria"/>
</dbReference>
<dbReference type="GO" id="GO:0006935">
    <property type="term" value="P:chemotaxis"/>
    <property type="evidence" value="ECO:0007669"/>
    <property type="project" value="InterPro"/>
</dbReference>